<dbReference type="Proteomes" id="UP000657918">
    <property type="component" value="Unassembled WGS sequence"/>
</dbReference>
<evidence type="ECO:0000313" key="2">
    <source>
        <dbReference type="Proteomes" id="UP000657918"/>
    </source>
</evidence>
<comment type="caution">
    <text evidence="1">The sequence shown here is derived from an EMBL/GenBank/DDBJ whole genome shotgun (WGS) entry which is preliminary data.</text>
</comment>
<reference evidence="1 2" key="1">
    <citation type="submission" date="2020-10" db="EMBL/GenBank/DDBJ databases">
        <title>Plant Genome Project.</title>
        <authorList>
            <person name="Zhang R.-G."/>
        </authorList>
    </citation>
    <scope>NUCLEOTIDE SEQUENCE [LARGE SCALE GENOMIC DNA]</scope>
    <source>
        <strain evidence="1">FAFU-HL-1</strain>
        <tissue evidence="1">Leaf</tissue>
    </source>
</reference>
<sequence length="66" mass="7312">MSKDHSSVQFTGQPLHSDVQFASQPLLLWLHSAGQAVASPTQRRNLLQELFADIALEVDDRARGLL</sequence>
<gene>
    <name evidence="1" type="ORF">SADUNF_Sadunf09G0020500</name>
</gene>
<evidence type="ECO:0000313" key="1">
    <source>
        <dbReference type="EMBL" id="KAF9675326.1"/>
    </source>
</evidence>
<dbReference type="OrthoDB" id="19610at2759"/>
<proteinExistence type="predicted"/>
<accession>A0A835JTN0</accession>
<keyword evidence="2" id="KW-1185">Reference proteome</keyword>
<organism evidence="1 2">
    <name type="scientific">Salix dunnii</name>
    <dbReference type="NCBI Taxonomy" id="1413687"/>
    <lineage>
        <taxon>Eukaryota</taxon>
        <taxon>Viridiplantae</taxon>
        <taxon>Streptophyta</taxon>
        <taxon>Embryophyta</taxon>
        <taxon>Tracheophyta</taxon>
        <taxon>Spermatophyta</taxon>
        <taxon>Magnoliopsida</taxon>
        <taxon>eudicotyledons</taxon>
        <taxon>Gunneridae</taxon>
        <taxon>Pentapetalae</taxon>
        <taxon>rosids</taxon>
        <taxon>fabids</taxon>
        <taxon>Malpighiales</taxon>
        <taxon>Salicaceae</taxon>
        <taxon>Saliceae</taxon>
        <taxon>Salix</taxon>
    </lineage>
</organism>
<dbReference type="AlphaFoldDB" id="A0A835JTN0"/>
<name>A0A835JTN0_9ROSI</name>
<protein>
    <submittedName>
        <fullName evidence="1">Uncharacterized protein</fullName>
    </submittedName>
</protein>
<dbReference type="EMBL" id="JADGMS010000009">
    <property type="protein sequence ID" value="KAF9675326.1"/>
    <property type="molecule type" value="Genomic_DNA"/>
</dbReference>